<organism evidence="4 5">
    <name type="scientific">Candidatus Pseudothioglobus singularis PS1</name>
    <dbReference type="NCBI Taxonomy" id="1125411"/>
    <lineage>
        <taxon>Bacteria</taxon>
        <taxon>Pseudomonadati</taxon>
        <taxon>Pseudomonadota</taxon>
        <taxon>Gammaproteobacteria</taxon>
        <taxon>Candidatus Pseudothioglobaceae</taxon>
        <taxon>Candidatus Pseudothioglobus</taxon>
    </lineage>
</organism>
<proteinExistence type="predicted"/>
<dbReference type="AlphaFoldDB" id="A0A0M4LNE5"/>
<dbReference type="EMBL" id="CP006911">
    <property type="protein sequence ID" value="ALE01309.1"/>
    <property type="molecule type" value="Genomic_DNA"/>
</dbReference>
<dbReference type="InterPro" id="IPR000683">
    <property type="entry name" value="Gfo/Idh/MocA-like_OxRdtase_N"/>
</dbReference>
<accession>A0A0M4LNE5</accession>
<evidence type="ECO:0000256" key="1">
    <source>
        <dbReference type="ARBA" id="ARBA00023002"/>
    </source>
</evidence>
<dbReference type="STRING" id="1125411.W908_01020"/>
<dbReference type="KEGG" id="tsn:W908_01020"/>
<protein>
    <submittedName>
        <fullName evidence="4">Dehydrogenase</fullName>
    </submittedName>
</protein>
<dbReference type="PANTHER" id="PTHR43818">
    <property type="entry name" value="BCDNA.GH03377"/>
    <property type="match status" value="1"/>
</dbReference>
<dbReference type="InterPro" id="IPR036291">
    <property type="entry name" value="NAD(P)-bd_dom_sf"/>
</dbReference>
<evidence type="ECO:0000313" key="5">
    <source>
        <dbReference type="Proteomes" id="UP000068905"/>
    </source>
</evidence>
<dbReference type="InterPro" id="IPR050463">
    <property type="entry name" value="Gfo/Idh/MocA_oxidrdct_glycsds"/>
</dbReference>
<keyword evidence="1" id="KW-0560">Oxidoreductase</keyword>
<dbReference type="PANTHER" id="PTHR43818:SF11">
    <property type="entry name" value="BCDNA.GH03377"/>
    <property type="match status" value="1"/>
</dbReference>
<reference evidence="4 5" key="1">
    <citation type="journal article" date="2015" name="Genome Announc.">
        <title>Genome Sequence of 'Candidatus Thioglobus singularis' Strain PS1, a Mixotroph from the SUP05 Clade of Marine Gammaproteobacteria.</title>
        <authorList>
            <person name="Marshall K.T."/>
            <person name="Morris R.M."/>
        </authorList>
    </citation>
    <scope>NUCLEOTIDE SEQUENCE [LARGE SCALE GENOMIC DNA]</scope>
    <source>
        <strain evidence="4 5">PS1</strain>
    </source>
</reference>
<dbReference type="SUPFAM" id="SSF51735">
    <property type="entry name" value="NAD(P)-binding Rossmann-fold domains"/>
    <property type="match status" value="1"/>
</dbReference>
<dbReference type="Gene3D" id="3.30.360.10">
    <property type="entry name" value="Dihydrodipicolinate Reductase, domain 2"/>
    <property type="match status" value="1"/>
</dbReference>
<dbReference type="OrthoDB" id="9801953at2"/>
<evidence type="ECO:0000259" key="3">
    <source>
        <dbReference type="Pfam" id="PF22725"/>
    </source>
</evidence>
<gene>
    <name evidence="4" type="ORF">W908_01020</name>
</gene>
<dbReference type="RefSeq" id="WP_053819595.1">
    <property type="nucleotide sequence ID" value="NZ_CP006911.1"/>
</dbReference>
<dbReference type="GO" id="GO:0016491">
    <property type="term" value="F:oxidoreductase activity"/>
    <property type="evidence" value="ECO:0007669"/>
    <property type="project" value="UniProtKB-KW"/>
</dbReference>
<feature type="domain" description="Gfo/Idh/MocA-like oxidoreductase N-terminal" evidence="2">
    <location>
        <begin position="4"/>
        <end position="129"/>
    </location>
</feature>
<dbReference type="Gene3D" id="3.40.50.720">
    <property type="entry name" value="NAD(P)-binding Rossmann-like Domain"/>
    <property type="match status" value="1"/>
</dbReference>
<feature type="domain" description="GFO/IDH/MocA-like oxidoreductase" evidence="3">
    <location>
        <begin position="138"/>
        <end position="275"/>
    </location>
</feature>
<dbReference type="Pfam" id="PF22725">
    <property type="entry name" value="GFO_IDH_MocA_C3"/>
    <property type="match status" value="1"/>
</dbReference>
<keyword evidence="5" id="KW-1185">Reference proteome</keyword>
<name>A0A0M4LNE5_9GAMM</name>
<evidence type="ECO:0000259" key="2">
    <source>
        <dbReference type="Pfam" id="PF01408"/>
    </source>
</evidence>
<evidence type="ECO:0000313" key="4">
    <source>
        <dbReference type="EMBL" id="ALE01309.1"/>
    </source>
</evidence>
<dbReference type="Proteomes" id="UP000068905">
    <property type="component" value="Chromosome"/>
</dbReference>
<dbReference type="GO" id="GO:0000166">
    <property type="term" value="F:nucleotide binding"/>
    <property type="evidence" value="ECO:0007669"/>
    <property type="project" value="InterPro"/>
</dbReference>
<dbReference type="InterPro" id="IPR055170">
    <property type="entry name" value="GFO_IDH_MocA-like_dom"/>
</dbReference>
<dbReference type="Pfam" id="PF01408">
    <property type="entry name" value="GFO_IDH_MocA"/>
    <property type="match status" value="1"/>
</dbReference>
<sequence>MKTIGVGVIGTAFMGKAHSIAYAAAGSVFGDALRPRLEIICDYNPERAEVMRTEMGFSRCTSNWMDVVNDPEVQLISVCVPNSLHKEISVAALKLGKHVWCEKPMSTNLADSEAMLAAAQASKAQTILGYNYTQNPAVQSARELIEEGAIGRVIGFHGIYDVDNEADPDRPHSWRMNREASGSGANADVMCHLVSMAHYMTGSSITRLVGDYDTVHKERTDPQNPSQTLPVDNDDVCTALAHFESGIKGTLRVSRVAWGRKCGLSWEIHGSQGMICHDQERLNEIKLYTRSDDPRQEGFKTILSGPAQPPYDAFLPNAGHSLGFIDVKVCELKHLLDSIETGKPVWPNFEDGLKIERVMDAIDRSAMTGQWLDV</sequence>
<dbReference type="SUPFAM" id="SSF55347">
    <property type="entry name" value="Glyceraldehyde-3-phosphate dehydrogenase-like, C-terminal domain"/>
    <property type="match status" value="1"/>
</dbReference>